<dbReference type="Gene3D" id="2.130.10.10">
    <property type="entry name" value="YVTN repeat-like/Quinoprotein amine dehydrogenase"/>
    <property type="match status" value="2"/>
</dbReference>
<evidence type="ECO:0000256" key="2">
    <source>
        <dbReference type="ARBA" id="ARBA00012438"/>
    </source>
</evidence>
<keyword evidence="4" id="KW-0472">Membrane</keyword>
<dbReference type="InterPro" id="IPR015943">
    <property type="entry name" value="WD40/YVTN_repeat-like_dom_sf"/>
</dbReference>
<dbReference type="CDD" id="cd00082">
    <property type="entry name" value="HisKA"/>
    <property type="match status" value="1"/>
</dbReference>
<keyword evidence="7" id="KW-1185">Reference proteome</keyword>
<dbReference type="SMART" id="SM00387">
    <property type="entry name" value="HATPase_c"/>
    <property type="match status" value="1"/>
</dbReference>
<comment type="catalytic activity">
    <reaction evidence="1">
        <text>ATP + protein L-histidine = ADP + protein N-phospho-L-histidine.</text>
        <dbReference type="EC" id="2.7.13.3"/>
    </reaction>
</comment>
<dbReference type="PANTHER" id="PTHR43547">
    <property type="entry name" value="TWO-COMPONENT HISTIDINE KINASE"/>
    <property type="match status" value="1"/>
</dbReference>
<accession>A0ABM8DSZ4</accession>
<evidence type="ECO:0000256" key="1">
    <source>
        <dbReference type="ARBA" id="ARBA00000085"/>
    </source>
</evidence>
<name>A0ABM8DSZ4_9BACT</name>
<dbReference type="RefSeq" id="WP_286353862.1">
    <property type="nucleotide sequence ID" value="NZ_AP027079.1"/>
</dbReference>
<evidence type="ECO:0000256" key="3">
    <source>
        <dbReference type="ARBA" id="ARBA00022553"/>
    </source>
</evidence>
<dbReference type="InterPro" id="IPR003661">
    <property type="entry name" value="HisK_dim/P_dom"/>
</dbReference>
<dbReference type="InterPro" id="IPR011110">
    <property type="entry name" value="Reg_prop"/>
</dbReference>
<sequence length="1018" mass="111603">MLPRRTTLLWLWLGFTTVILPLLGQQPAFRRYGLRDGLPQSQVTALLEDRQGFLWVGTNTGGVARLGASGFRTFAGPQGLKALFIRGLMEDASGGIWVASQEGVSEIRGETVLNYGPAQGLETSDAVALGLDDQDRVLVGTRRGLFRLEAGRFHTVQLPAPWPGGPIRRLARDHAKGLWIVGQDTFVARWDAQGLHPYPLPPLPAETRIRDLQVDPKGRAWLLLDTALLRMERGQWVKEPLEGLPPSPRMVSLRFDARGGGYQITLGGDGVLVKEDGQHARLLTAAMGLPRDRIFVAMRDRRGVLWVGSDGDGLAAQALPGLWTVDGTAQLAGKDLAAVTAVQELGAGRYLLGSSTGLYQVDEGRGLTGHWTTANGMPANPIWELLQDGSGGVWVGTDRGLAHWKAGRVASAGPKEMSRVAVLTLIHHAGTILAGTDQGLFELDLQGRLRAHLRLPPEIGEESIPDILPYQGRLLLATSSGLWERVDGRLQRTFTDAPFAASTVTAISLDARGRLWIGTMKGLHVWMDGHWASFGIADGLPDEGINFIVDVGQGRVAIGHNKGVTFLEGRSLHHLSRSQGLISEETNHDGFLLDSKGRFWIGMIGGICILQDVRTFRNAPLPAPALLEVRWPGGSQVPPLTVQVPPRPDFLDLSFDTGDPLVPSRISYQAYLQGVDDGWRPVSQSLTLQYRNLKAGFYRFHLRASTDGVTWTEGTPVSIEVAPAWYERWLVRGLLGLALIALLGWILWLRVHALAQRARNLEETIEDRTLLLARQNRALEQAHQQIKRSLEERLKLLDMVTHDLRSPLTTILLTLDRLHDLVPGHTNLLDVMEREANRIEALARNLLDQSRSEALLQSLKLVPIPPAEVTEGFEEVLRLKTEAAGLHFHLEISPETERVDILADPATLQQVMLNLFENALKFTPEGGQVGLRSTVDRAGAAWVLEVWDTGRGLDPAKIQELLQPFGQTQAGDAAKGWGLGLSICQSIVDAHHGELKIDSEPGQGARFRVVLPLCPETP</sequence>
<dbReference type="Gene3D" id="1.10.287.130">
    <property type="match status" value="1"/>
</dbReference>
<dbReference type="InterPro" id="IPR013783">
    <property type="entry name" value="Ig-like_fold"/>
</dbReference>
<dbReference type="SMART" id="SM00388">
    <property type="entry name" value="HisKA"/>
    <property type="match status" value="1"/>
</dbReference>
<feature type="domain" description="Histidine kinase" evidence="5">
    <location>
        <begin position="799"/>
        <end position="1015"/>
    </location>
</feature>
<evidence type="ECO:0000313" key="6">
    <source>
        <dbReference type="EMBL" id="BDU70144.1"/>
    </source>
</evidence>
<organism evidence="6 7">
    <name type="scientific">Geothrix oryzae</name>
    <dbReference type="NCBI Taxonomy" id="2927975"/>
    <lineage>
        <taxon>Bacteria</taxon>
        <taxon>Pseudomonadati</taxon>
        <taxon>Acidobacteriota</taxon>
        <taxon>Holophagae</taxon>
        <taxon>Holophagales</taxon>
        <taxon>Holophagaceae</taxon>
        <taxon>Geothrix</taxon>
    </lineage>
</organism>
<evidence type="ECO:0000313" key="7">
    <source>
        <dbReference type="Proteomes" id="UP001242010"/>
    </source>
</evidence>
<evidence type="ECO:0000259" key="5">
    <source>
        <dbReference type="PROSITE" id="PS50109"/>
    </source>
</evidence>
<dbReference type="EMBL" id="AP027079">
    <property type="protein sequence ID" value="BDU70144.1"/>
    <property type="molecule type" value="Genomic_DNA"/>
</dbReference>
<dbReference type="SUPFAM" id="SSF55874">
    <property type="entry name" value="ATPase domain of HSP90 chaperone/DNA topoisomerase II/histidine kinase"/>
    <property type="match status" value="1"/>
</dbReference>
<dbReference type="PROSITE" id="PS50109">
    <property type="entry name" value="HIS_KIN"/>
    <property type="match status" value="1"/>
</dbReference>
<dbReference type="Pfam" id="PF07494">
    <property type="entry name" value="Reg_prop"/>
    <property type="match status" value="3"/>
</dbReference>
<dbReference type="Proteomes" id="UP001242010">
    <property type="component" value="Chromosome"/>
</dbReference>
<keyword evidence="4" id="KW-1133">Transmembrane helix</keyword>
<dbReference type="InterPro" id="IPR005467">
    <property type="entry name" value="His_kinase_dom"/>
</dbReference>
<dbReference type="InterPro" id="IPR004358">
    <property type="entry name" value="Sig_transdc_His_kin-like_C"/>
</dbReference>
<evidence type="ECO:0000256" key="4">
    <source>
        <dbReference type="SAM" id="Phobius"/>
    </source>
</evidence>
<dbReference type="PANTHER" id="PTHR43547:SF2">
    <property type="entry name" value="HYBRID SIGNAL TRANSDUCTION HISTIDINE KINASE C"/>
    <property type="match status" value="1"/>
</dbReference>
<dbReference type="Pfam" id="PF02518">
    <property type="entry name" value="HATPase_c"/>
    <property type="match status" value="1"/>
</dbReference>
<keyword evidence="4" id="KW-0812">Transmembrane</keyword>
<keyword evidence="3" id="KW-0597">Phosphoprotein</keyword>
<dbReference type="EC" id="2.7.13.3" evidence="2"/>
<protein>
    <recommendedName>
        <fullName evidence="2">histidine kinase</fullName>
        <ecNumber evidence="2">2.7.13.3</ecNumber>
    </recommendedName>
</protein>
<dbReference type="SUPFAM" id="SSF47384">
    <property type="entry name" value="Homodimeric domain of signal transducing histidine kinase"/>
    <property type="match status" value="1"/>
</dbReference>
<dbReference type="PRINTS" id="PR00344">
    <property type="entry name" value="BCTRLSENSOR"/>
</dbReference>
<dbReference type="Gene3D" id="3.30.565.10">
    <property type="entry name" value="Histidine kinase-like ATPase, C-terminal domain"/>
    <property type="match status" value="1"/>
</dbReference>
<gene>
    <name evidence="6" type="ORF">GETHOR_22450</name>
</gene>
<dbReference type="Pfam" id="PF00512">
    <property type="entry name" value="HisKA"/>
    <property type="match status" value="1"/>
</dbReference>
<proteinExistence type="predicted"/>
<reference evidence="7" key="1">
    <citation type="journal article" date="2023" name="Int. J. Syst. Evol. Microbiol.">
        <title>Mesoterricola silvestris gen. nov., sp. nov., Mesoterricola sediminis sp. nov., Geothrix oryzae sp. nov., Geothrix edaphica sp. nov., Geothrix rubra sp. nov., and Geothrix limicola sp. nov., six novel members of Acidobacteriota isolated from soils.</title>
        <authorList>
            <person name="Itoh H."/>
            <person name="Sugisawa Y."/>
            <person name="Mise K."/>
            <person name="Xu Z."/>
            <person name="Kuniyasu M."/>
            <person name="Ushijima N."/>
            <person name="Kawano K."/>
            <person name="Kobayashi E."/>
            <person name="Shiratori Y."/>
            <person name="Masuda Y."/>
            <person name="Senoo K."/>
        </authorList>
    </citation>
    <scope>NUCLEOTIDE SEQUENCE [LARGE SCALE GENOMIC DNA]</scope>
    <source>
        <strain evidence="7">Red222</strain>
    </source>
</reference>
<dbReference type="Gene3D" id="2.60.40.10">
    <property type="entry name" value="Immunoglobulins"/>
    <property type="match status" value="1"/>
</dbReference>
<dbReference type="SUPFAM" id="SSF63829">
    <property type="entry name" value="Calcium-dependent phosphotriesterase"/>
    <property type="match status" value="1"/>
</dbReference>
<dbReference type="InterPro" id="IPR036097">
    <property type="entry name" value="HisK_dim/P_sf"/>
</dbReference>
<dbReference type="InterPro" id="IPR036890">
    <property type="entry name" value="HATPase_C_sf"/>
</dbReference>
<feature type="transmembrane region" description="Helical" evidence="4">
    <location>
        <begin position="729"/>
        <end position="749"/>
    </location>
</feature>
<dbReference type="InterPro" id="IPR003594">
    <property type="entry name" value="HATPase_dom"/>
</dbReference>